<keyword evidence="1 8" id="KW-0132">Cell division</keyword>
<dbReference type="EMBL" id="AKKV01000025">
    <property type="protein sequence ID" value="EIT85472.1"/>
    <property type="molecule type" value="Genomic_DNA"/>
</dbReference>
<feature type="topological domain" description="Extracellular" evidence="8">
    <location>
        <begin position="1"/>
        <end position="3"/>
    </location>
</feature>
<sequence length="566" mass="65121">MIYIMIAAVAVIMIAVVMGSLSRKKIYKQIDRMESWKNEIMNRPLTEEISKVKGLTMMGETEEKFESWRNDWDDIVTSKLPDIEEALYDAEECADKYKFKKASKMLGHIEKRMQGIEEQIKAISSEIDELITSEELNREDIIEAKEQFAEAKKYFLSHSRSLGKTASIFQETFDAISESFSTFDEMTSHGNHLEARSILVEGINQLKVARAKMEAVPELLVTLLSDIPQSVKDVHDGFLDMETQGYVLDHIGIEQEVEQMEEAIAYLMDQLYKLETEDVQKGVEELTAGIDQLYDLLENEVVSKQYVLKEREEIFRALASLQLDMEEMKAEASKISQSYQLDHTDIEVYKKLEKVFAKLQSRYSLIDQSIEEKKESYSVIREMMEEMGVQVEDMKKSNTNYKEKLVSMRKDELQTIEKLKGLRKQLLEARRMVQKSNLPGLPEHYLTTIERAEAAIIDVSKRLDEKPLEMSKVLASLEGAVAVVDESYHETIHIIETSTLAEKVIQFGNRFRRSSEDISVRLIEAEVAFRNYQYEEALTIAGEAIEQVQPGALKEMEMEVKQNVLS</sequence>
<dbReference type="GO" id="GO:0005940">
    <property type="term" value="C:septin ring"/>
    <property type="evidence" value="ECO:0007669"/>
    <property type="project" value="InterPro"/>
</dbReference>
<keyword evidence="10" id="KW-1185">Reference proteome</keyword>
<feature type="coiled-coil region" evidence="8">
    <location>
        <begin position="106"/>
        <end position="133"/>
    </location>
</feature>
<keyword evidence="3 8" id="KW-1133">Transmembrane helix</keyword>
<dbReference type="AlphaFoldDB" id="I8AIE3"/>
<evidence type="ECO:0000256" key="2">
    <source>
        <dbReference type="ARBA" id="ARBA00022692"/>
    </source>
</evidence>
<dbReference type="STRING" id="1196324.A374_09553"/>
<comment type="function">
    <text evidence="8">Negative regulator of FtsZ ring formation; modulates the frequency and position of FtsZ ring formation. Inhibits FtsZ ring formation at polar sites. Interacts either with FtsZ or with one of its binding partners to promote depolymerization.</text>
</comment>
<feature type="topological domain" description="Cytoplasmic" evidence="8">
    <location>
        <begin position="23"/>
        <end position="566"/>
    </location>
</feature>
<keyword evidence="5 8" id="KW-0472">Membrane</keyword>
<dbReference type="GO" id="GO:0005886">
    <property type="term" value="C:plasma membrane"/>
    <property type="evidence" value="ECO:0007669"/>
    <property type="project" value="UniProtKB-SubCell"/>
</dbReference>
<accession>I8AIE3</accession>
<feature type="coiled-coil region" evidence="8">
    <location>
        <begin position="311"/>
        <end position="338"/>
    </location>
</feature>
<dbReference type="HAMAP" id="MF_00728">
    <property type="entry name" value="EzrA"/>
    <property type="match status" value="1"/>
</dbReference>
<protein>
    <recommendedName>
        <fullName evidence="8">Septation ring formation regulator EzrA</fullName>
    </recommendedName>
</protein>
<keyword evidence="6 8" id="KW-0717">Septation</keyword>
<evidence type="ECO:0000256" key="5">
    <source>
        <dbReference type="ARBA" id="ARBA00023136"/>
    </source>
</evidence>
<dbReference type="RefSeq" id="WP_007201997.1">
    <property type="nucleotide sequence ID" value="NZ_AKKV01000025.1"/>
</dbReference>
<comment type="subcellular location">
    <subcellularLocation>
        <location evidence="8">Cell membrane</location>
        <topology evidence="8">Single-pass membrane protein</topology>
    </subcellularLocation>
    <text evidence="8">Colocalized with FtsZ to the nascent septal site.</text>
</comment>
<keyword evidence="7 8" id="KW-0131">Cell cycle</keyword>
<dbReference type="InterPro" id="IPR010379">
    <property type="entry name" value="EzrA"/>
</dbReference>
<keyword evidence="2 8" id="KW-0812">Transmembrane</keyword>
<dbReference type="GO" id="GO:0000921">
    <property type="term" value="P:septin ring assembly"/>
    <property type="evidence" value="ECO:0007669"/>
    <property type="project" value="InterPro"/>
</dbReference>
<dbReference type="Pfam" id="PF06160">
    <property type="entry name" value="EzrA"/>
    <property type="match status" value="1"/>
</dbReference>
<comment type="caution">
    <text evidence="9">The sequence shown here is derived from an EMBL/GenBank/DDBJ whole genome shotgun (WGS) entry which is preliminary data.</text>
</comment>
<keyword evidence="8" id="KW-1003">Cell membrane</keyword>
<evidence type="ECO:0000313" key="10">
    <source>
        <dbReference type="Proteomes" id="UP000004080"/>
    </source>
</evidence>
<dbReference type="PATRIC" id="fig|1196324.3.peg.1949"/>
<gene>
    <name evidence="8" type="primary">ezrA</name>
    <name evidence="9" type="ORF">A374_09553</name>
</gene>
<comment type="similarity">
    <text evidence="8">Belongs to the EzrA family.</text>
</comment>
<evidence type="ECO:0000256" key="8">
    <source>
        <dbReference type="HAMAP-Rule" id="MF_00728"/>
    </source>
</evidence>
<dbReference type="GO" id="GO:0000917">
    <property type="term" value="P:division septum assembly"/>
    <property type="evidence" value="ECO:0007669"/>
    <property type="project" value="UniProtKB-KW"/>
</dbReference>
<evidence type="ECO:0000313" key="9">
    <source>
        <dbReference type="EMBL" id="EIT85472.1"/>
    </source>
</evidence>
<evidence type="ECO:0000256" key="3">
    <source>
        <dbReference type="ARBA" id="ARBA00022989"/>
    </source>
</evidence>
<evidence type="ECO:0000256" key="1">
    <source>
        <dbReference type="ARBA" id="ARBA00022618"/>
    </source>
</evidence>
<name>I8AIE3_9BACL</name>
<evidence type="ECO:0000256" key="6">
    <source>
        <dbReference type="ARBA" id="ARBA00023210"/>
    </source>
</evidence>
<proteinExistence type="inferred from homology"/>
<dbReference type="Proteomes" id="UP000004080">
    <property type="component" value="Unassembled WGS sequence"/>
</dbReference>
<dbReference type="NCBIfam" id="NF003413">
    <property type="entry name" value="PRK04778.1-7"/>
    <property type="match status" value="1"/>
</dbReference>
<keyword evidence="4 8" id="KW-0175">Coiled coil</keyword>
<evidence type="ECO:0000256" key="4">
    <source>
        <dbReference type="ARBA" id="ARBA00023054"/>
    </source>
</evidence>
<dbReference type="eggNOG" id="COG4477">
    <property type="taxonomic scope" value="Bacteria"/>
</dbReference>
<organism evidence="9 10">
    <name type="scientific">Fictibacillus macauensis ZFHKF-1</name>
    <dbReference type="NCBI Taxonomy" id="1196324"/>
    <lineage>
        <taxon>Bacteria</taxon>
        <taxon>Bacillati</taxon>
        <taxon>Bacillota</taxon>
        <taxon>Bacilli</taxon>
        <taxon>Bacillales</taxon>
        <taxon>Fictibacillaceae</taxon>
        <taxon>Fictibacillus</taxon>
    </lineage>
</organism>
<evidence type="ECO:0000256" key="7">
    <source>
        <dbReference type="ARBA" id="ARBA00023306"/>
    </source>
</evidence>
<reference evidence="9 10" key="1">
    <citation type="journal article" date="2012" name="J. Bacteriol.">
        <title>Genome of Bacillus macauensis ZFHKF-1, a Long-Chain-Forming Bacterium.</title>
        <authorList>
            <person name="Cai L."/>
            <person name="Zhang T."/>
        </authorList>
    </citation>
    <scope>NUCLEOTIDE SEQUENCE [LARGE SCALE GENOMIC DNA]</scope>
    <source>
        <strain evidence="9 10">ZFHKF-1</strain>
    </source>
</reference>